<keyword evidence="6" id="KW-1185">Reference proteome</keyword>
<dbReference type="GO" id="GO:0003735">
    <property type="term" value="F:structural constituent of ribosome"/>
    <property type="evidence" value="ECO:0007669"/>
    <property type="project" value="InterPro"/>
</dbReference>
<organism evidence="5 6">
    <name type="scientific">Kockovaella imperatae</name>
    <dbReference type="NCBI Taxonomy" id="4999"/>
    <lineage>
        <taxon>Eukaryota</taxon>
        <taxon>Fungi</taxon>
        <taxon>Dikarya</taxon>
        <taxon>Basidiomycota</taxon>
        <taxon>Agaricomycotina</taxon>
        <taxon>Tremellomycetes</taxon>
        <taxon>Tremellales</taxon>
        <taxon>Cuniculitremaceae</taxon>
        <taxon>Kockovaella</taxon>
    </lineage>
</organism>
<name>A0A1Y1U6M6_9TREE</name>
<evidence type="ECO:0000256" key="1">
    <source>
        <dbReference type="ARBA" id="ARBA00005781"/>
    </source>
</evidence>
<evidence type="ECO:0000313" key="6">
    <source>
        <dbReference type="Proteomes" id="UP000193218"/>
    </source>
</evidence>
<dbReference type="EMBL" id="NBSH01000018">
    <property type="protein sequence ID" value="ORX33668.1"/>
    <property type="molecule type" value="Genomic_DNA"/>
</dbReference>
<dbReference type="InterPro" id="IPR038657">
    <property type="entry name" value="Ribosomal_bL19_sf"/>
</dbReference>
<dbReference type="Proteomes" id="UP000193218">
    <property type="component" value="Unassembled WGS sequence"/>
</dbReference>
<dbReference type="OrthoDB" id="4726at2759"/>
<proteinExistence type="inferred from homology"/>
<keyword evidence="2" id="KW-0689">Ribosomal protein</keyword>
<evidence type="ECO:0000313" key="5">
    <source>
        <dbReference type="EMBL" id="ORX33668.1"/>
    </source>
</evidence>
<dbReference type="STRING" id="4999.A0A1Y1U6M6"/>
<keyword evidence="3" id="KW-0687">Ribonucleoprotein</keyword>
<reference evidence="5 6" key="1">
    <citation type="submission" date="2017-03" db="EMBL/GenBank/DDBJ databases">
        <title>Widespread Adenine N6-methylation of Active Genes in Fungi.</title>
        <authorList>
            <consortium name="DOE Joint Genome Institute"/>
            <person name="Mondo S.J."/>
            <person name="Dannebaum R.O."/>
            <person name="Kuo R.C."/>
            <person name="Louie K.B."/>
            <person name="Bewick A.J."/>
            <person name="Labutti K."/>
            <person name="Haridas S."/>
            <person name="Kuo A."/>
            <person name="Salamov A."/>
            <person name="Ahrendt S.R."/>
            <person name="Lau R."/>
            <person name="Bowen B.P."/>
            <person name="Lipzen A."/>
            <person name="Sullivan W."/>
            <person name="Andreopoulos W.B."/>
            <person name="Clum A."/>
            <person name="Lindquist E."/>
            <person name="Daum C."/>
            <person name="Northen T.R."/>
            <person name="Ramamoorthy G."/>
            <person name="Schmitz R.J."/>
            <person name="Gryganskyi A."/>
            <person name="Culley D."/>
            <person name="Magnuson J."/>
            <person name="James T.Y."/>
            <person name="O'Malley M.A."/>
            <person name="Stajich J.E."/>
            <person name="Spatafora J.W."/>
            <person name="Visel A."/>
            <person name="Grigoriev I.V."/>
        </authorList>
    </citation>
    <scope>NUCLEOTIDE SEQUENCE [LARGE SCALE GENOMIC DNA]</scope>
    <source>
        <strain evidence="5 6">NRRL Y-17943</strain>
    </source>
</reference>
<dbReference type="Pfam" id="PF01245">
    <property type="entry name" value="Ribosomal_L19"/>
    <property type="match status" value="1"/>
</dbReference>
<dbReference type="PANTHER" id="PTHR15680:SF9">
    <property type="entry name" value="LARGE RIBOSOMAL SUBUNIT PROTEIN BL19M"/>
    <property type="match status" value="1"/>
</dbReference>
<dbReference type="Gene3D" id="2.30.30.790">
    <property type="match status" value="1"/>
</dbReference>
<evidence type="ECO:0000256" key="3">
    <source>
        <dbReference type="ARBA" id="ARBA00023274"/>
    </source>
</evidence>
<feature type="region of interest" description="Disordered" evidence="4">
    <location>
        <begin position="32"/>
        <end position="55"/>
    </location>
</feature>
<feature type="compositionally biased region" description="Polar residues" evidence="4">
    <location>
        <begin position="67"/>
        <end position="80"/>
    </location>
</feature>
<accession>A0A1Y1U6M6</accession>
<dbReference type="GO" id="GO:0006412">
    <property type="term" value="P:translation"/>
    <property type="evidence" value="ECO:0007669"/>
    <property type="project" value="InterPro"/>
</dbReference>
<dbReference type="GO" id="GO:0005762">
    <property type="term" value="C:mitochondrial large ribosomal subunit"/>
    <property type="evidence" value="ECO:0007669"/>
    <property type="project" value="TreeGrafter"/>
</dbReference>
<evidence type="ECO:0000256" key="4">
    <source>
        <dbReference type="SAM" id="MobiDB-lite"/>
    </source>
</evidence>
<dbReference type="AlphaFoldDB" id="A0A1Y1U6M6"/>
<dbReference type="InterPro" id="IPR001857">
    <property type="entry name" value="Ribosomal_bL19"/>
</dbReference>
<feature type="region of interest" description="Disordered" evidence="4">
    <location>
        <begin position="67"/>
        <end position="88"/>
    </location>
</feature>
<sequence>MSRSLRTLSSAALPARCIAGPSRLPLDTIRKASTQAASNPSSPSSSPSSSPAALASASVQSTASYPYSSSIVSKPSTLETPTPRRNLLHPKKGWSVIEHLNSHLRSQYDTLSLSTTLFARKSPERLRTGSIITVTSWTNAAKTATTSFSGVLIGTKHRGIDTSFRVRNVVSRIGVEYNFKCCSPLLKEVKVIKSAKGKKGPGRDLGTRKAYWVRDRPDILSKIAAQASKAVKSR</sequence>
<gene>
    <name evidence="5" type="ORF">BD324DRAFT_653966</name>
</gene>
<comment type="similarity">
    <text evidence="1">Belongs to the bacterial ribosomal protein bL19 family.</text>
</comment>
<dbReference type="InParanoid" id="A0A1Y1U6M6"/>
<evidence type="ECO:0000256" key="2">
    <source>
        <dbReference type="ARBA" id="ARBA00022980"/>
    </source>
</evidence>
<protein>
    <submittedName>
        <fullName evidence="5">Translation protein SH3-like domain-containing protein</fullName>
    </submittedName>
</protein>
<dbReference type="InterPro" id="IPR008991">
    <property type="entry name" value="Translation_prot_SH3-like_sf"/>
</dbReference>
<dbReference type="PANTHER" id="PTHR15680">
    <property type="entry name" value="RIBOSOMAL PROTEIN L19"/>
    <property type="match status" value="1"/>
</dbReference>
<dbReference type="PRINTS" id="PR00061">
    <property type="entry name" value="RIBOSOMALL19"/>
</dbReference>
<comment type="caution">
    <text evidence="5">The sequence shown here is derived from an EMBL/GenBank/DDBJ whole genome shotgun (WGS) entry which is preliminary data.</text>
</comment>
<dbReference type="RefSeq" id="XP_021867978.1">
    <property type="nucleotide sequence ID" value="XM_022018732.1"/>
</dbReference>
<dbReference type="SUPFAM" id="SSF50104">
    <property type="entry name" value="Translation proteins SH3-like domain"/>
    <property type="match status" value="1"/>
</dbReference>
<dbReference type="GeneID" id="33560541"/>